<sequence>ARPRGGAAPLGRANACRGPRRTAAAATALLWCVGVVGFCTVLAGSLGASLERDVARSFTGRFVVDAGAGGTGGFDTRFVREADALPQTGAVAALGTGTARVGGEVATVSVADPSALRRVLDLDVVQGTLADPRTFAVSEGVAEENGWRAGTPVPVTFADGRSRTLTVGAVYTATGLTGDLLLPRAVWDAHGGRPLARTAFVDVAPGVPPADARRALAALAGRYGAPDVRTRDEFVAARTARQRAFLPVVYGMAGLAVVVALLGIANTLSLAVHERTRELGLLRAVGATRAQVRSIVRWESMVVALLGTGGGLMAGVFLGWGIGTALGAPFAPRAVPLAVIALVGAVTGTLAAVGPARRAARAAVPAAAAAE</sequence>
<proteinExistence type="inferred from homology"/>
<comment type="caution">
    <text evidence="9">The sequence shown here is derived from an EMBL/GenBank/DDBJ whole genome shotgun (WGS) entry which is preliminary data.</text>
</comment>
<organism evidence="9 10">
    <name type="scientific">Actinomadura sediminis</name>
    <dbReference type="NCBI Taxonomy" id="1038904"/>
    <lineage>
        <taxon>Bacteria</taxon>
        <taxon>Bacillati</taxon>
        <taxon>Actinomycetota</taxon>
        <taxon>Actinomycetes</taxon>
        <taxon>Streptosporangiales</taxon>
        <taxon>Thermomonosporaceae</taxon>
        <taxon>Actinomadura</taxon>
    </lineage>
</organism>
<comment type="similarity">
    <text evidence="6">Belongs to the ABC-4 integral membrane protein family.</text>
</comment>
<feature type="transmembrane region" description="Helical" evidence="7">
    <location>
        <begin position="301"/>
        <end position="322"/>
    </location>
</feature>
<dbReference type="Pfam" id="PF02687">
    <property type="entry name" value="FtsX"/>
    <property type="match status" value="1"/>
</dbReference>
<keyword evidence="10" id="KW-1185">Reference proteome</keyword>
<keyword evidence="5 7" id="KW-0472">Membrane</keyword>
<evidence type="ECO:0000256" key="5">
    <source>
        <dbReference type="ARBA" id="ARBA00023136"/>
    </source>
</evidence>
<gene>
    <name evidence="9" type="ORF">ACFQ11_36790</name>
</gene>
<dbReference type="EMBL" id="JBHTJA010000191">
    <property type="protein sequence ID" value="MFD0905980.1"/>
    <property type="molecule type" value="Genomic_DNA"/>
</dbReference>
<reference evidence="10" key="1">
    <citation type="journal article" date="2019" name="Int. J. Syst. Evol. Microbiol.">
        <title>The Global Catalogue of Microorganisms (GCM) 10K type strain sequencing project: providing services to taxonomists for standard genome sequencing and annotation.</title>
        <authorList>
            <consortium name="The Broad Institute Genomics Platform"/>
            <consortium name="The Broad Institute Genome Sequencing Center for Infectious Disease"/>
            <person name="Wu L."/>
            <person name="Ma J."/>
        </authorList>
    </citation>
    <scope>NUCLEOTIDE SEQUENCE [LARGE SCALE GENOMIC DNA]</scope>
    <source>
        <strain evidence="10">JCM 31202</strain>
    </source>
</reference>
<accession>A0ABW3F1I1</accession>
<keyword evidence="3 7" id="KW-0812">Transmembrane</keyword>
<protein>
    <submittedName>
        <fullName evidence="9">ABC transporter permease</fullName>
    </submittedName>
</protein>
<comment type="subcellular location">
    <subcellularLocation>
        <location evidence="1">Cell membrane</location>
        <topology evidence="1">Multi-pass membrane protein</topology>
    </subcellularLocation>
</comment>
<evidence type="ECO:0000256" key="6">
    <source>
        <dbReference type="ARBA" id="ARBA00038076"/>
    </source>
</evidence>
<feature type="transmembrane region" description="Helical" evidence="7">
    <location>
        <begin position="248"/>
        <end position="272"/>
    </location>
</feature>
<dbReference type="PANTHER" id="PTHR30572:SF4">
    <property type="entry name" value="ABC TRANSPORTER PERMEASE YTRF"/>
    <property type="match status" value="1"/>
</dbReference>
<keyword evidence="2" id="KW-1003">Cell membrane</keyword>
<evidence type="ECO:0000256" key="3">
    <source>
        <dbReference type="ARBA" id="ARBA00022692"/>
    </source>
</evidence>
<evidence type="ECO:0000256" key="4">
    <source>
        <dbReference type="ARBA" id="ARBA00022989"/>
    </source>
</evidence>
<dbReference type="Proteomes" id="UP001596972">
    <property type="component" value="Unassembled WGS sequence"/>
</dbReference>
<feature type="transmembrane region" description="Helical" evidence="7">
    <location>
        <begin position="334"/>
        <end position="353"/>
    </location>
</feature>
<dbReference type="PANTHER" id="PTHR30572">
    <property type="entry name" value="MEMBRANE COMPONENT OF TRANSPORTER-RELATED"/>
    <property type="match status" value="1"/>
</dbReference>
<dbReference type="InterPro" id="IPR003838">
    <property type="entry name" value="ABC3_permease_C"/>
</dbReference>
<feature type="domain" description="ABC3 transporter permease C-terminal" evidence="8">
    <location>
        <begin position="252"/>
        <end position="362"/>
    </location>
</feature>
<dbReference type="RefSeq" id="WP_378307424.1">
    <property type="nucleotide sequence ID" value="NZ_JBHTJA010000191.1"/>
</dbReference>
<keyword evidence="4 7" id="KW-1133">Transmembrane helix</keyword>
<feature type="transmembrane region" description="Helical" evidence="7">
    <location>
        <begin position="28"/>
        <end position="50"/>
    </location>
</feature>
<evidence type="ECO:0000256" key="1">
    <source>
        <dbReference type="ARBA" id="ARBA00004651"/>
    </source>
</evidence>
<evidence type="ECO:0000313" key="9">
    <source>
        <dbReference type="EMBL" id="MFD0905980.1"/>
    </source>
</evidence>
<evidence type="ECO:0000259" key="8">
    <source>
        <dbReference type="Pfam" id="PF02687"/>
    </source>
</evidence>
<dbReference type="InterPro" id="IPR050250">
    <property type="entry name" value="Macrolide_Exporter_MacB"/>
</dbReference>
<feature type="non-terminal residue" evidence="9">
    <location>
        <position position="1"/>
    </location>
</feature>
<evidence type="ECO:0000256" key="7">
    <source>
        <dbReference type="SAM" id="Phobius"/>
    </source>
</evidence>
<evidence type="ECO:0000313" key="10">
    <source>
        <dbReference type="Proteomes" id="UP001596972"/>
    </source>
</evidence>
<name>A0ABW3F1I1_9ACTN</name>
<evidence type="ECO:0000256" key="2">
    <source>
        <dbReference type="ARBA" id="ARBA00022475"/>
    </source>
</evidence>